<feature type="compositionally biased region" description="Basic and acidic residues" evidence="4">
    <location>
        <begin position="165"/>
        <end position="190"/>
    </location>
</feature>
<dbReference type="Gene3D" id="2.130.10.10">
    <property type="entry name" value="YVTN repeat-like/Quinoprotein amine dehydrogenase"/>
    <property type="match status" value="1"/>
</dbReference>
<dbReference type="SMART" id="SM00326">
    <property type="entry name" value="SH3"/>
    <property type="match status" value="1"/>
</dbReference>
<feature type="compositionally biased region" description="Basic and acidic residues" evidence="4">
    <location>
        <begin position="1236"/>
        <end position="1263"/>
    </location>
</feature>
<feature type="compositionally biased region" description="Basic and acidic residues" evidence="4">
    <location>
        <begin position="449"/>
        <end position="469"/>
    </location>
</feature>
<feature type="compositionally biased region" description="Polar residues" evidence="4">
    <location>
        <begin position="40"/>
        <end position="52"/>
    </location>
</feature>
<dbReference type="InterPro" id="IPR001452">
    <property type="entry name" value="SH3_domain"/>
</dbReference>
<evidence type="ECO:0000259" key="5">
    <source>
        <dbReference type="PROSITE" id="PS50002"/>
    </source>
</evidence>
<dbReference type="PROSITE" id="PS50294">
    <property type="entry name" value="WD_REPEATS_REGION"/>
    <property type="match status" value="1"/>
</dbReference>
<dbReference type="InterPro" id="IPR036322">
    <property type="entry name" value="WD40_repeat_dom_sf"/>
</dbReference>
<reference evidence="6" key="1">
    <citation type="submission" date="2017-11" db="EMBL/GenBank/DDBJ databases">
        <title>The sensing device of the deep-sea amphipod.</title>
        <authorList>
            <person name="Kobayashi H."/>
            <person name="Nagahama T."/>
            <person name="Arai W."/>
            <person name="Sasagawa Y."/>
            <person name="Umeda M."/>
            <person name="Hayashi T."/>
            <person name="Nikaido I."/>
            <person name="Watanabe H."/>
            <person name="Oguri K."/>
            <person name="Kitazato H."/>
            <person name="Fujioka K."/>
            <person name="Kido Y."/>
            <person name="Takami H."/>
        </authorList>
    </citation>
    <scope>NUCLEOTIDE SEQUENCE</scope>
    <source>
        <tissue evidence="6">Whole body</tissue>
    </source>
</reference>
<feature type="compositionally biased region" description="Basic and acidic residues" evidence="4">
    <location>
        <begin position="134"/>
        <end position="155"/>
    </location>
</feature>
<keyword evidence="3" id="KW-0853">WD repeat</keyword>
<dbReference type="InterPro" id="IPR015943">
    <property type="entry name" value="WD40/YVTN_repeat-like_dom_sf"/>
</dbReference>
<accession>A0A6A7FVG6</accession>
<dbReference type="InterPro" id="IPR001680">
    <property type="entry name" value="WD40_rpt"/>
</dbReference>
<feature type="compositionally biased region" description="Acidic residues" evidence="4">
    <location>
        <begin position="301"/>
        <end position="313"/>
    </location>
</feature>
<evidence type="ECO:0000256" key="3">
    <source>
        <dbReference type="PROSITE-ProRule" id="PRU00221"/>
    </source>
</evidence>
<feature type="compositionally biased region" description="Polar residues" evidence="4">
    <location>
        <begin position="1264"/>
        <end position="1273"/>
    </location>
</feature>
<name>A0A6A7FVG6_9CRUS</name>
<dbReference type="GO" id="GO:0036064">
    <property type="term" value="C:ciliary basal body"/>
    <property type="evidence" value="ECO:0007669"/>
    <property type="project" value="TreeGrafter"/>
</dbReference>
<dbReference type="Pfam" id="PF00400">
    <property type="entry name" value="WD40"/>
    <property type="match status" value="4"/>
</dbReference>
<dbReference type="PROSITE" id="PS50082">
    <property type="entry name" value="WD_REPEATS_2"/>
    <property type="match status" value="3"/>
</dbReference>
<feature type="compositionally biased region" description="Basic and acidic residues" evidence="4">
    <location>
        <begin position="428"/>
        <end position="440"/>
    </location>
</feature>
<feature type="compositionally biased region" description="Basic and acidic residues" evidence="4">
    <location>
        <begin position="213"/>
        <end position="233"/>
    </location>
</feature>
<evidence type="ECO:0000256" key="2">
    <source>
        <dbReference type="PROSITE-ProRule" id="PRU00192"/>
    </source>
</evidence>
<dbReference type="Pfam" id="PF00018">
    <property type="entry name" value="SH3_1"/>
    <property type="match status" value="1"/>
</dbReference>
<feature type="repeat" description="WD" evidence="3">
    <location>
        <begin position="700"/>
        <end position="742"/>
    </location>
</feature>
<dbReference type="PROSITE" id="PS50002">
    <property type="entry name" value="SH3"/>
    <property type="match status" value="1"/>
</dbReference>
<dbReference type="InterPro" id="IPR036028">
    <property type="entry name" value="SH3-like_dom_sf"/>
</dbReference>
<feature type="domain" description="SH3" evidence="5">
    <location>
        <begin position="1000"/>
        <end position="1061"/>
    </location>
</feature>
<dbReference type="InterPro" id="IPR052803">
    <property type="entry name" value="Cilium-Associated_Jouberin"/>
</dbReference>
<evidence type="ECO:0000313" key="6">
    <source>
        <dbReference type="EMBL" id="LAC22507.1"/>
    </source>
</evidence>
<sequence>MQKSSESKETISSALVAAFRRRSSASKKEIPVVTSDAAGGQNSTQPSTQADGSDTLKKKKKKKKKRFPMLGAKQRGQDVVELEHLPEQQQESDDKITELRETENNVEQGHTSKESKIDNTEPKTKFEDTDEDVHEGNTEKKSKMEKKMSKTKFMDTDEDGQQGSVKKEFKKEKKERKAEFRDAEQENIRKESKKKKGNETKNQDEAETNEETTQFRDTDEDVQRGNVRRESKKEKKKRKANKNVEEGKAAEVLTGDVVDEGIVEQKMKRRRSFMKKHRRKKNTERVQFISETSGTQNGDPVEGDQEQQASEAEDQDGGCVTCVTVHRCDLLEGYPTLLPHPVVQVHICDVTTGDYVSLRRGGETVSSGSLTTKPLHRVALHRKLSCVWEEQLIFNIDINYITESRKRDVVVFFQIMEDTSSLSKKHLTRSDTNKTEKDGLESQQQNQKLDIRIQIDSPENSKKNEEPLKQDGSFNKLISGTTSNDLRWKTFAWAFLKVCGANNHLNIGERLRLQLFYPKKSCKVRLIELYSWWKSGSRSKYPSTLYISLFGASNTNEESTEGIGNETYPISDKDSSAPKTENNVEQDHTDEPDEEVKWARKPYASCNIPNSISHEFDVPAPGCLCLKYSHKGTKIACAVYKTIQVYEAVKGKLLHKFIGHLGLIYDISWHKEDQKLITASADCTARIWHMQPSKRSISLTLVHPSYVYVVRWIPNSEDLVCTGCFDQVIRVWKLLSNEYTCIQETTEHFGFVNAMCFNHEGNLLYSGDQKGVIHVWKVNPSNISSLHVENDGVLVPEHEARMGGIIGNTINCLAYHCGGHRLLVHTRDSQLHLVNHKAWKNTHILQGPLNLTEQVRGCLSPCGRWVFAGGEDASLLVWNSDTGELASGMLNLPFSGTISCVDYHPHDHMLAISSYDATSNTKIVLMTYKGDVNELAPTNIPVSVQPVASPSSLTLKEKSAANRWKESGNSLLTKLDVVLKMAAEDPLNIYKLHSQEKVQPPKSVAIVLHNFRSSDDNELSVKTGDYVTVVDDSNPEWWMVRTSDELAEGFVPVSYLERTLRTSGPAFGDAYPKEMPPGPSFGNYQTKDSASRYSLGNDEHKKGTSRFSFPNANEIESFGFDNLNERMSSGFSTYGPTRNVSGVNSKNFKQRRASEFLLRNRNDGRTSNPSKPGRRKSEYILSYSNTSNNGTINHNLNVDNNSISTTKRSGSHKRNKYKVKGRSQHLDSRSNSSVERSPDKSLERDASEDNAVAREDLLEEDHGQNISDTVHSSARTRRHQMLEENDN</sequence>
<feature type="region of interest" description="Disordered" evidence="4">
    <location>
        <begin position="269"/>
        <end position="313"/>
    </location>
</feature>
<feature type="repeat" description="WD" evidence="3">
    <location>
        <begin position="657"/>
        <end position="698"/>
    </location>
</feature>
<evidence type="ECO:0000256" key="4">
    <source>
        <dbReference type="SAM" id="MobiDB-lite"/>
    </source>
</evidence>
<dbReference type="SUPFAM" id="SSF50978">
    <property type="entry name" value="WD40 repeat-like"/>
    <property type="match status" value="1"/>
</dbReference>
<dbReference type="EMBL" id="IACT01003259">
    <property type="protein sequence ID" value="LAC22507.1"/>
    <property type="molecule type" value="mRNA"/>
</dbReference>
<dbReference type="GO" id="GO:0044458">
    <property type="term" value="P:motile cilium assembly"/>
    <property type="evidence" value="ECO:0007669"/>
    <property type="project" value="TreeGrafter"/>
</dbReference>
<feature type="compositionally biased region" description="Basic residues" evidence="4">
    <location>
        <begin position="269"/>
        <end position="282"/>
    </location>
</feature>
<feature type="region of interest" description="Disordered" evidence="4">
    <location>
        <begin position="424"/>
        <end position="474"/>
    </location>
</feature>
<feature type="compositionally biased region" description="Basic and acidic residues" evidence="4">
    <location>
        <begin position="75"/>
        <end position="103"/>
    </location>
</feature>
<protein>
    <submittedName>
        <fullName evidence="6">Jouberin isoform X2</fullName>
    </submittedName>
</protein>
<dbReference type="SUPFAM" id="SSF50044">
    <property type="entry name" value="SH3-domain"/>
    <property type="match status" value="1"/>
</dbReference>
<organism evidence="6">
    <name type="scientific">Hirondellea gigas</name>
    <dbReference type="NCBI Taxonomy" id="1518452"/>
    <lineage>
        <taxon>Eukaryota</taxon>
        <taxon>Metazoa</taxon>
        <taxon>Ecdysozoa</taxon>
        <taxon>Arthropoda</taxon>
        <taxon>Crustacea</taxon>
        <taxon>Multicrustacea</taxon>
        <taxon>Malacostraca</taxon>
        <taxon>Eumalacostraca</taxon>
        <taxon>Peracarida</taxon>
        <taxon>Amphipoda</taxon>
        <taxon>Amphilochidea</taxon>
        <taxon>Lysianassida</taxon>
        <taxon>Lysianassidira</taxon>
        <taxon>Lysianassoidea</taxon>
        <taxon>Lysianassidae</taxon>
        <taxon>Hirondellea</taxon>
    </lineage>
</organism>
<keyword evidence="1 2" id="KW-0728">SH3 domain</keyword>
<feature type="compositionally biased region" description="Polar residues" evidence="4">
    <location>
        <begin position="1184"/>
        <end position="1208"/>
    </location>
</feature>
<dbReference type="PANTHER" id="PTHR44499">
    <property type="entry name" value="JOUBERIN"/>
    <property type="match status" value="1"/>
</dbReference>
<feature type="compositionally biased region" description="Basic residues" evidence="4">
    <location>
        <begin position="57"/>
        <end position="67"/>
    </location>
</feature>
<feature type="compositionally biased region" description="Polar residues" evidence="4">
    <location>
        <begin position="289"/>
        <end position="298"/>
    </location>
</feature>
<feature type="repeat" description="WD" evidence="3">
    <location>
        <begin position="745"/>
        <end position="786"/>
    </location>
</feature>
<feature type="region of interest" description="Disordered" evidence="4">
    <location>
        <begin position="1157"/>
        <end position="1176"/>
    </location>
</feature>
<feature type="region of interest" description="Disordered" evidence="4">
    <location>
        <begin position="555"/>
        <end position="595"/>
    </location>
</feature>
<feature type="region of interest" description="Disordered" evidence="4">
    <location>
        <begin position="19"/>
        <end position="244"/>
    </location>
</feature>
<dbReference type="SMART" id="SM00320">
    <property type="entry name" value="WD40"/>
    <property type="match status" value="6"/>
</dbReference>
<feature type="compositionally biased region" description="Basic and acidic residues" evidence="4">
    <location>
        <begin position="110"/>
        <end position="127"/>
    </location>
</feature>
<feature type="compositionally biased region" description="Basic residues" evidence="4">
    <location>
        <begin position="1209"/>
        <end position="1223"/>
    </location>
</feature>
<dbReference type="PANTHER" id="PTHR44499:SF1">
    <property type="entry name" value="JOUBERIN"/>
    <property type="match status" value="1"/>
</dbReference>
<feature type="region of interest" description="Disordered" evidence="4">
    <location>
        <begin position="1184"/>
        <end position="1287"/>
    </location>
</feature>
<evidence type="ECO:0000256" key="1">
    <source>
        <dbReference type="ARBA" id="ARBA00022443"/>
    </source>
</evidence>
<proteinExistence type="evidence at transcript level"/>
<dbReference type="Gene3D" id="2.30.30.40">
    <property type="entry name" value="SH3 Domains"/>
    <property type="match status" value="1"/>
</dbReference>